<organism evidence="2 3">
    <name type="scientific">Daphnia magna</name>
    <dbReference type="NCBI Taxonomy" id="35525"/>
    <lineage>
        <taxon>Eukaryota</taxon>
        <taxon>Metazoa</taxon>
        <taxon>Ecdysozoa</taxon>
        <taxon>Arthropoda</taxon>
        <taxon>Crustacea</taxon>
        <taxon>Branchiopoda</taxon>
        <taxon>Diplostraca</taxon>
        <taxon>Cladocera</taxon>
        <taxon>Anomopoda</taxon>
        <taxon>Daphniidae</taxon>
        <taxon>Daphnia</taxon>
    </lineage>
</organism>
<evidence type="ECO:0000313" key="3">
    <source>
        <dbReference type="Proteomes" id="UP000076858"/>
    </source>
</evidence>
<comment type="caution">
    <text evidence="2">The sequence shown here is derived from an EMBL/GenBank/DDBJ whole genome shotgun (WGS) entry which is preliminary data.</text>
</comment>
<proteinExistence type="predicted"/>
<evidence type="ECO:0000313" key="2">
    <source>
        <dbReference type="EMBL" id="KZS10383.1"/>
    </source>
</evidence>
<reference evidence="2 3" key="1">
    <citation type="submission" date="2016-03" db="EMBL/GenBank/DDBJ databases">
        <title>EvidentialGene: Evidence-directed Construction of Genes on Genomes.</title>
        <authorList>
            <person name="Gilbert D.G."/>
            <person name="Choi J.-H."/>
            <person name="Mockaitis K."/>
            <person name="Colbourne J."/>
            <person name="Pfrender M."/>
        </authorList>
    </citation>
    <scope>NUCLEOTIDE SEQUENCE [LARGE SCALE GENOMIC DNA]</scope>
    <source>
        <strain evidence="2 3">Xinb3</strain>
        <tissue evidence="2">Complete organism</tissue>
    </source>
</reference>
<feature type="transmembrane region" description="Helical" evidence="1">
    <location>
        <begin position="291"/>
        <end position="317"/>
    </location>
</feature>
<keyword evidence="1" id="KW-0472">Membrane</keyword>
<protein>
    <submittedName>
        <fullName evidence="2">Uncharacterized protein</fullName>
    </submittedName>
</protein>
<dbReference type="OrthoDB" id="10335682at2759"/>
<name>A0A164TDV8_9CRUS</name>
<dbReference type="AlphaFoldDB" id="A0A164TDV8"/>
<evidence type="ECO:0000256" key="1">
    <source>
        <dbReference type="SAM" id="Phobius"/>
    </source>
</evidence>
<sequence>MNSTSAVPVRYVVYSDERVAVKFPGFICAKWRSIHRVTMNFFGQTVIVPEKIPIDTTASECYKMINTKKCEGYEMTLSDENDPDLDKLANKQYIQDRAIDRDNELARMLQTIECDVRKTKNERAIITAQYNGWLAPSLLKLPRCATFETVITPCGPQTKFNNYTINLDGWELVKFSPCYWTNGFVNFNYRPYAFRNNTWKRIDPNIVLPERTLAHSFRYENVKAFDYDHRSNPAYNDNVLHQMNVVADIVAAMNEQSPADFPLNHRPHAADVLLTAAGVERYTNWWEIIKISLVIAIISIFSLIVLRICCCLGLFGVCCPPIEEVKTSHHDRTVTHAV</sequence>
<keyword evidence="1" id="KW-0812">Transmembrane</keyword>
<keyword evidence="3" id="KW-1185">Reference proteome</keyword>
<dbReference type="EMBL" id="LRGB01001822">
    <property type="protein sequence ID" value="KZS10383.1"/>
    <property type="molecule type" value="Genomic_DNA"/>
</dbReference>
<accession>A0A164TDV8</accession>
<keyword evidence="1" id="KW-1133">Transmembrane helix</keyword>
<gene>
    <name evidence="2" type="ORF">APZ42_025163</name>
</gene>
<dbReference type="Proteomes" id="UP000076858">
    <property type="component" value="Unassembled WGS sequence"/>
</dbReference>